<dbReference type="InterPro" id="IPR001753">
    <property type="entry name" value="Enoyl-CoA_hydra/iso"/>
</dbReference>
<reference evidence="2" key="1">
    <citation type="submission" date="2023-03" db="EMBL/GenBank/DDBJ databases">
        <authorList>
            <person name="Steffen K."/>
            <person name="Cardenas P."/>
        </authorList>
    </citation>
    <scope>NUCLEOTIDE SEQUENCE</scope>
</reference>
<dbReference type="CDD" id="cd06558">
    <property type="entry name" value="crotonase-like"/>
    <property type="match status" value="1"/>
</dbReference>
<protein>
    <submittedName>
        <fullName evidence="2">3-hydroxypropionyl-coenzyme A dehydratase</fullName>
    </submittedName>
</protein>
<dbReference type="InterPro" id="IPR029045">
    <property type="entry name" value="ClpP/crotonase-like_dom_sf"/>
</dbReference>
<dbReference type="Gene3D" id="1.10.12.10">
    <property type="entry name" value="Lyase 2-enoyl-coa Hydratase, Chain A, domain 2"/>
    <property type="match status" value="1"/>
</dbReference>
<dbReference type="Pfam" id="PF00378">
    <property type="entry name" value="ECH_1"/>
    <property type="match status" value="1"/>
</dbReference>
<dbReference type="InterPro" id="IPR014748">
    <property type="entry name" value="Enoyl-CoA_hydra_C"/>
</dbReference>
<dbReference type="InterPro" id="IPR018376">
    <property type="entry name" value="Enoyl-CoA_hyd/isom_CS"/>
</dbReference>
<comment type="similarity">
    <text evidence="1">Belongs to the enoyl-CoA hydratase/isomerase family.</text>
</comment>
<accession>A0AA35RLY4</accession>
<dbReference type="Gene3D" id="3.90.226.10">
    <property type="entry name" value="2-enoyl-CoA Hydratase, Chain A, domain 1"/>
    <property type="match status" value="1"/>
</dbReference>
<comment type="caution">
    <text evidence="2">The sequence shown here is derived from an EMBL/GenBank/DDBJ whole genome shotgun (WGS) entry which is preliminary data.</text>
</comment>
<dbReference type="Proteomes" id="UP001174909">
    <property type="component" value="Unassembled WGS sequence"/>
</dbReference>
<evidence type="ECO:0000313" key="2">
    <source>
        <dbReference type="EMBL" id="CAI8012976.1"/>
    </source>
</evidence>
<dbReference type="EMBL" id="CASHTH010001226">
    <property type="protein sequence ID" value="CAI8012976.1"/>
    <property type="molecule type" value="Genomic_DNA"/>
</dbReference>
<dbReference type="GO" id="GO:0003824">
    <property type="term" value="F:catalytic activity"/>
    <property type="evidence" value="ECO:0007669"/>
    <property type="project" value="InterPro"/>
</dbReference>
<dbReference type="PANTHER" id="PTHR43459">
    <property type="entry name" value="ENOYL-COA HYDRATASE"/>
    <property type="match status" value="1"/>
</dbReference>
<dbReference type="PANTHER" id="PTHR43459:SF1">
    <property type="entry name" value="EG:BACN32G11.4 PROTEIN"/>
    <property type="match status" value="1"/>
</dbReference>
<dbReference type="PROSITE" id="PS00166">
    <property type="entry name" value="ENOYL_COA_HYDRATASE"/>
    <property type="match status" value="1"/>
</dbReference>
<evidence type="ECO:0000256" key="1">
    <source>
        <dbReference type="RuleBase" id="RU003707"/>
    </source>
</evidence>
<organism evidence="2 3">
    <name type="scientific">Geodia barretti</name>
    <name type="common">Barrett's horny sponge</name>
    <dbReference type="NCBI Taxonomy" id="519541"/>
    <lineage>
        <taxon>Eukaryota</taxon>
        <taxon>Metazoa</taxon>
        <taxon>Porifera</taxon>
        <taxon>Demospongiae</taxon>
        <taxon>Heteroscleromorpha</taxon>
        <taxon>Tetractinellida</taxon>
        <taxon>Astrophorina</taxon>
        <taxon>Geodiidae</taxon>
        <taxon>Geodia</taxon>
    </lineage>
</organism>
<dbReference type="SUPFAM" id="SSF52096">
    <property type="entry name" value="ClpP/crotonase"/>
    <property type="match status" value="1"/>
</dbReference>
<name>A0AA35RLY4_GEOBA</name>
<dbReference type="AlphaFoldDB" id="A0AA35RLY4"/>
<gene>
    <name evidence="2" type="ORF">GBAR_LOCUS8278</name>
</gene>
<evidence type="ECO:0000313" key="3">
    <source>
        <dbReference type="Proteomes" id="UP001174909"/>
    </source>
</evidence>
<keyword evidence="3" id="KW-1185">Reference proteome</keyword>
<sequence>MTTTDNRVQLEKKGPLAVIRLNRPEARNALSPEMVAELGAAIKSCRGADTRAVLLTGTDGAFCSGADVRNFTQELDDGGPEGLSDHLRELADALHRDVVMGIRRLDKPVVAAINGVAAGAGFSLALACDIRVASSDARFLLAYANIGCTADGGSTYMLPRIVGQGRAMEIYLARQPIGAQYALELGLVSQVFEAPHFERHAMETADRLAQGPTRAYGRVKALFDGSWDADLATQLDAETEAIASVGLTRDFQEGIKAFSQKRQAWFQGS</sequence>
<proteinExistence type="inferred from homology"/>